<dbReference type="PANTHER" id="PTHR22588">
    <property type="entry name" value="VWFA DOMAIN-CONTAINING PROTEIN"/>
    <property type="match status" value="1"/>
</dbReference>
<dbReference type="SMART" id="SM00327">
    <property type="entry name" value="VWA"/>
    <property type="match status" value="1"/>
</dbReference>
<dbReference type="Gene3D" id="3.40.50.410">
    <property type="entry name" value="von Willebrand factor, type A domain"/>
    <property type="match status" value="1"/>
</dbReference>
<reference evidence="2 3" key="1">
    <citation type="submission" date="2023-05" db="EMBL/GenBank/DDBJ databases">
        <title>B98-5 Cell Line De Novo Hybrid Assembly: An Optical Mapping Approach.</title>
        <authorList>
            <person name="Kananen K."/>
            <person name="Auerbach J.A."/>
            <person name="Kautto E."/>
            <person name="Blachly J.S."/>
        </authorList>
    </citation>
    <scope>NUCLEOTIDE SEQUENCE [LARGE SCALE GENOMIC DNA]</scope>
    <source>
        <strain evidence="2">B95-8</strain>
        <tissue evidence="2">Cell line</tissue>
    </source>
</reference>
<accession>A0ABQ9TY28</accession>
<proteinExistence type="predicted"/>
<dbReference type="PRINTS" id="PR00453">
    <property type="entry name" value="VWFADOMAIN"/>
</dbReference>
<evidence type="ECO:0000313" key="3">
    <source>
        <dbReference type="Proteomes" id="UP001266305"/>
    </source>
</evidence>
<evidence type="ECO:0000313" key="2">
    <source>
        <dbReference type="EMBL" id="KAK2089696.1"/>
    </source>
</evidence>
<comment type="caution">
    <text evidence="2">The sequence shown here is derived from an EMBL/GenBank/DDBJ whole genome shotgun (WGS) entry which is preliminary data.</text>
</comment>
<dbReference type="Proteomes" id="UP001266305">
    <property type="component" value="Unassembled WGS sequence"/>
</dbReference>
<dbReference type="SUPFAM" id="SSF53300">
    <property type="entry name" value="vWA-like"/>
    <property type="match status" value="1"/>
</dbReference>
<keyword evidence="3" id="KW-1185">Reference proteome</keyword>
<protein>
    <recommendedName>
        <fullName evidence="1">VWFA domain-containing protein</fullName>
    </recommendedName>
</protein>
<sequence length="348" mass="37764">MSRGWAEEQMPLGKLALSLPSPIPGAEVLVRLQGRLMRVDCPCPILWSLAPHDTHTCEASLGRDGTQQADRAWGLCSGLGPGSTRRGDGGSRQCCLKGPRTPTQDCPAEAPRARPSLGPIRRVQVEGWAQGWHPPGPASRPAQPAPRLPAELAVAQCTQRPVDVVFLLDGSERLGEQNFHKARRFVEEAARRLTLARREDDPLNARVALLQFGGPGEQQVAFPLSHNLTAIHEALEAARYLNSFSHVGAGVVHAVNAIVRARGGARRHAELSFVFLTDGVTGNASLQEAVHSMRKQNVVPTVVAVGGDVDMEVLTTLSLGDRAAVFREKDFDSLARPGFFDRFIRWIC</sequence>
<name>A0ABQ9TY28_SAGOE</name>
<dbReference type="InterPro" id="IPR002035">
    <property type="entry name" value="VWF_A"/>
</dbReference>
<dbReference type="Pfam" id="PF00092">
    <property type="entry name" value="VWA"/>
    <property type="match status" value="1"/>
</dbReference>
<dbReference type="PROSITE" id="PS50234">
    <property type="entry name" value="VWFA"/>
    <property type="match status" value="1"/>
</dbReference>
<dbReference type="PANTHER" id="PTHR22588:SF15">
    <property type="entry name" value="VWFA DOMAIN-CONTAINING PROTEIN"/>
    <property type="match status" value="1"/>
</dbReference>
<dbReference type="EMBL" id="JASSZA010000018">
    <property type="protein sequence ID" value="KAK2089696.1"/>
    <property type="molecule type" value="Genomic_DNA"/>
</dbReference>
<organism evidence="2 3">
    <name type="scientific">Saguinus oedipus</name>
    <name type="common">Cotton-top tamarin</name>
    <name type="synonym">Oedipomidas oedipus</name>
    <dbReference type="NCBI Taxonomy" id="9490"/>
    <lineage>
        <taxon>Eukaryota</taxon>
        <taxon>Metazoa</taxon>
        <taxon>Chordata</taxon>
        <taxon>Craniata</taxon>
        <taxon>Vertebrata</taxon>
        <taxon>Euteleostomi</taxon>
        <taxon>Mammalia</taxon>
        <taxon>Eutheria</taxon>
        <taxon>Euarchontoglires</taxon>
        <taxon>Primates</taxon>
        <taxon>Haplorrhini</taxon>
        <taxon>Platyrrhini</taxon>
        <taxon>Cebidae</taxon>
        <taxon>Callitrichinae</taxon>
        <taxon>Saguinus</taxon>
    </lineage>
</organism>
<evidence type="ECO:0000259" key="1">
    <source>
        <dbReference type="PROSITE" id="PS50234"/>
    </source>
</evidence>
<gene>
    <name evidence="2" type="ORF">P7K49_032362</name>
</gene>
<dbReference type="InterPro" id="IPR036465">
    <property type="entry name" value="vWFA_dom_sf"/>
</dbReference>
<dbReference type="CDD" id="cd00198">
    <property type="entry name" value="vWFA"/>
    <property type="match status" value="1"/>
</dbReference>
<dbReference type="InterPro" id="IPR052229">
    <property type="entry name" value="Collagen-VI/PIF"/>
</dbReference>
<feature type="domain" description="VWFA" evidence="1">
    <location>
        <begin position="163"/>
        <end position="343"/>
    </location>
</feature>